<keyword evidence="2" id="KW-1185">Reference proteome</keyword>
<dbReference type="OrthoDB" id="4453346at2"/>
<sequence length="192" mass="20603">MTIPWADLPTAATAETLPVLLKGAWSRRAGDTEWTCRTMLSHVVLGAVGYAGSLLAQPPDRPTGLISGTDRHASIHACIEAVEVAATFVSLAVRASQPDIRAYHPWGTSDPSGFAAMAGVEILVHSHDLTRTLGFEWSPPDELCAPILQRLFPDAPTGHTAGQTLLWCTGRVALPGIVQLGHGQWQWDGRVR</sequence>
<dbReference type="AlphaFoldDB" id="A0A6H9Y807"/>
<dbReference type="RefSeq" id="WP_151569953.1">
    <property type="nucleotide sequence ID" value="NZ_WBMT01000031.1"/>
</dbReference>
<proteinExistence type="predicted"/>
<evidence type="ECO:0000313" key="1">
    <source>
        <dbReference type="EMBL" id="KAB2340138.1"/>
    </source>
</evidence>
<dbReference type="Proteomes" id="UP000468735">
    <property type="component" value="Unassembled WGS sequence"/>
</dbReference>
<dbReference type="SUPFAM" id="SSF109854">
    <property type="entry name" value="DinB/YfiT-like putative metalloenzymes"/>
    <property type="match status" value="1"/>
</dbReference>
<accession>A0A6H9Y807</accession>
<name>A0A6H9Y807_9ACTN</name>
<evidence type="ECO:0008006" key="3">
    <source>
        <dbReference type="Google" id="ProtNLM"/>
    </source>
</evidence>
<gene>
    <name evidence="1" type="ORF">F8566_45535</name>
</gene>
<dbReference type="InterPro" id="IPR034660">
    <property type="entry name" value="DinB/YfiT-like"/>
</dbReference>
<evidence type="ECO:0000313" key="2">
    <source>
        <dbReference type="Proteomes" id="UP000468735"/>
    </source>
</evidence>
<protein>
    <recommendedName>
        <fullName evidence="3">Mycothiol-dependent maleylpyruvate isomerase metal-binding domain-containing protein</fullName>
    </recommendedName>
</protein>
<dbReference type="EMBL" id="WBMT01000031">
    <property type="protein sequence ID" value="KAB2340138.1"/>
    <property type="molecule type" value="Genomic_DNA"/>
</dbReference>
<reference evidence="1 2" key="1">
    <citation type="submission" date="2019-09" db="EMBL/GenBank/DDBJ databases">
        <title>Actinomadura physcomitrii sp. nov., a novel actinomycete isolated from moss [Physcomitrium sphaericum (Ludw) Fuernr].</title>
        <authorList>
            <person name="Zhuang X."/>
            <person name="Liu C."/>
        </authorList>
    </citation>
    <scope>NUCLEOTIDE SEQUENCE [LARGE SCALE GENOMIC DNA]</scope>
    <source>
        <strain evidence="1 2">HMC1</strain>
    </source>
</reference>
<comment type="caution">
    <text evidence="1">The sequence shown here is derived from an EMBL/GenBank/DDBJ whole genome shotgun (WGS) entry which is preliminary data.</text>
</comment>
<organism evidence="1 2">
    <name type="scientific">Actinomadura rudentiformis</name>
    <dbReference type="NCBI Taxonomy" id="359158"/>
    <lineage>
        <taxon>Bacteria</taxon>
        <taxon>Bacillati</taxon>
        <taxon>Actinomycetota</taxon>
        <taxon>Actinomycetes</taxon>
        <taxon>Streptosporangiales</taxon>
        <taxon>Thermomonosporaceae</taxon>
        <taxon>Actinomadura</taxon>
    </lineage>
</organism>